<keyword evidence="7" id="KW-0508">mRNA splicing</keyword>
<evidence type="ECO:0000256" key="8">
    <source>
        <dbReference type="ARBA" id="ARBA00023242"/>
    </source>
</evidence>
<dbReference type="InterPro" id="IPR001163">
    <property type="entry name" value="Sm_dom_euk/arc"/>
</dbReference>
<keyword evidence="4" id="KW-0963">Cytoplasm</keyword>
<dbReference type="GO" id="GO:0071013">
    <property type="term" value="C:catalytic step 2 spliceosome"/>
    <property type="evidence" value="ECO:0007669"/>
    <property type="project" value="TreeGrafter"/>
</dbReference>
<comment type="subcellular location">
    <subcellularLocation>
        <location evidence="2">Cytoplasm</location>
    </subcellularLocation>
    <subcellularLocation>
        <location evidence="1">Nucleus</location>
    </subcellularLocation>
</comment>
<comment type="caution">
    <text evidence="12">The sequence shown here is derived from an EMBL/GenBank/DDBJ whole genome shotgun (WGS) entry which is preliminary data.</text>
</comment>
<dbReference type="Pfam" id="PF01423">
    <property type="entry name" value="LSM"/>
    <property type="match status" value="1"/>
</dbReference>
<evidence type="ECO:0000256" key="10">
    <source>
        <dbReference type="ARBA" id="ARBA00041355"/>
    </source>
</evidence>
<evidence type="ECO:0000313" key="12">
    <source>
        <dbReference type="EMBL" id="OAF64694.1"/>
    </source>
</evidence>
<dbReference type="InterPro" id="IPR010920">
    <property type="entry name" value="LSM_dom_sf"/>
</dbReference>
<name>A0A177ATY9_9BILA</name>
<dbReference type="GO" id="GO:0005737">
    <property type="term" value="C:cytoplasm"/>
    <property type="evidence" value="ECO:0007669"/>
    <property type="project" value="UniProtKB-SubCell"/>
</dbReference>
<keyword evidence="6" id="KW-0694">RNA-binding</keyword>
<reference evidence="12 13" key="1">
    <citation type="submission" date="2016-04" db="EMBL/GenBank/DDBJ databases">
        <title>The genome of Intoshia linei affirms orthonectids as highly simplified spiralians.</title>
        <authorList>
            <person name="Mikhailov K.V."/>
            <person name="Slusarev G.S."/>
            <person name="Nikitin M.A."/>
            <person name="Logacheva M.D."/>
            <person name="Penin A."/>
            <person name="Aleoshin V."/>
            <person name="Panchin Y.V."/>
        </authorList>
    </citation>
    <scope>NUCLEOTIDE SEQUENCE [LARGE SCALE GENOMIC DNA]</scope>
    <source>
        <strain evidence="12">Intl2013</strain>
        <tissue evidence="12">Whole animal</tissue>
    </source>
</reference>
<dbReference type="PANTHER" id="PTHR10701:SF0">
    <property type="entry name" value="SMALL NUCLEAR RIBONUCLEOPROTEIN-ASSOCIATED PROTEIN B"/>
    <property type="match status" value="1"/>
</dbReference>
<dbReference type="GO" id="GO:0003723">
    <property type="term" value="F:RNA binding"/>
    <property type="evidence" value="ECO:0007669"/>
    <property type="project" value="UniProtKB-KW"/>
</dbReference>
<keyword evidence="5" id="KW-0507">mRNA processing</keyword>
<keyword evidence="13" id="KW-1185">Reference proteome</keyword>
<dbReference type="Gene3D" id="2.30.30.100">
    <property type="match status" value="1"/>
</dbReference>
<dbReference type="InterPro" id="IPR047575">
    <property type="entry name" value="Sm"/>
</dbReference>
<dbReference type="GO" id="GO:0005686">
    <property type="term" value="C:U2 snRNP"/>
    <property type="evidence" value="ECO:0007669"/>
    <property type="project" value="TreeGrafter"/>
</dbReference>
<dbReference type="CDD" id="cd01717">
    <property type="entry name" value="Sm_B"/>
    <property type="match status" value="1"/>
</dbReference>
<dbReference type="Proteomes" id="UP000078046">
    <property type="component" value="Unassembled WGS sequence"/>
</dbReference>
<evidence type="ECO:0000256" key="2">
    <source>
        <dbReference type="ARBA" id="ARBA00004496"/>
    </source>
</evidence>
<evidence type="ECO:0000256" key="9">
    <source>
        <dbReference type="ARBA" id="ARBA00023274"/>
    </source>
</evidence>
<evidence type="ECO:0000256" key="1">
    <source>
        <dbReference type="ARBA" id="ARBA00004123"/>
    </source>
</evidence>
<dbReference type="EMBL" id="LWCA01001668">
    <property type="protein sequence ID" value="OAF64694.1"/>
    <property type="molecule type" value="Genomic_DNA"/>
</dbReference>
<keyword evidence="9" id="KW-0687">Ribonucleoprotein</keyword>
<evidence type="ECO:0000313" key="13">
    <source>
        <dbReference type="Proteomes" id="UP000078046"/>
    </source>
</evidence>
<dbReference type="GO" id="GO:0070990">
    <property type="term" value="F:snRNP binding"/>
    <property type="evidence" value="ECO:0007669"/>
    <property type="project" value="TreeGrafter"/>
</dbReference>
<evidence type="ECO:0000256" key="6">
    <source>
        <dbReference type="ARBA" id="ARBA00022884"/>
    </source>
</evidence>
<dbReference type="InterPro" id="IPR050914">
    <property type="entry name" value="snRNP_SmB/NAA38-like"/>
</dbReference>
<dbReference type="GO" id="GO:0046540">
    <property type="term" value="C:U4/U6 x U5 tri-snRNP complex"/>
    <property type="evidence" value="ECO:0007669"/>
    <property type="project" value="TreeGrafter"/>
</dbReference>
<sequence length="155" mass="17613">MSGRTSKIMQYINYRIRVCLRDSRIFIGTFMAYDKHMNIIMHDTEEFRTIYPKKKSVNKVAHEEKRNLGFIIMRGEHIVSMTIEGPPPNDSHKARMKIPINVMSGMGRGISRGMAPMVVPPVMRGAPPMGFGAPRHAMDPRQSIPMGRGFAPPRF</sequence>
<dbReference type="OrthoDB" id="2020720at2759"/>
<dbReference type="PROSITE" id="PS52002">
    <property type="entry name" value="SM"/>
    <property type="match status" value="1"/>
</dbReference>
<keyword evidence="8" id="KW-0539">Nucleus</keyword>
<evidence type="ECO:0000256" key="5">
    <source>
        <dbReference type="ARBA" id="ARBA00022664"/>
    </source>
</evidence>
<dbReference type="GO" id="GO:0005682">
    <property type="term" value="C:U5 snRNP"/>
    <property type="evidence" value="ECO:0007669"/>
    <property type="project" value="TreeGrafter"/>
</dbReference>
<dbReference type="AlphaFoldDB" id="A0A177ATY9"/>
<evidence type="ECO:0000256" key="7">
    <source>
        <dbReference type="ARBA" id="ARBA00023187"/>
    </source>
</evidence>
<dbReference type="SMART" id="SM00651">
    <property type="entry name" value="Sm"/>
    <property type="match status" value="1"/>
</dbReference>
<evidence type="ECO:0000256" key="4">
    <source>
        <dbReference type="ARBA" id="ARBA00022490"/>
    </source>
</evidence>
<gene>
    <name evidence="12" type="ORF">A3Q56_07586</name>
</gene>
<dbReference type="PANTHER" id="PTHR10701">
    <property type="entry name" value="SMALL NUCLEAR RIBONUCLEOPROTEIN-ASSOCIATED PROTEIN B AND N"/>
    <property type="match status" value="1"/>
</dbReference>
<dbReference type="GO" id="GO:0071004">
    <property type="term" value="C:U2-type prespliceosome"/>
    <property type="evidence" value="ECO:0007669"/>
    <property type="project" value="TreeGrafter"/>
</dbReference>
<organism evidence="12 13">
    <name type="scientific">Intoshia linei</name>
    <dbReference type="NCBI Taxonomy" id="1819745"/>
    <lineage>
        <taxon>Eukaryota</taxon>
        <taxon>Metazoa</taxon>
        <taxon>Spiralia</taxon>
        <taxon>Lophotrochozoa</taxon>
        <taxon>Mesozoa</taxon>
        <taxon>Orthonectida</taxon>
        <taxon>Rhopaluridae</taxon>
        <taxon>Intoshia</taxon>
    </lineage>
</organism>
<evidence type="ECO:0000259" key="11">
    <source>
        <dbReference type="PROSITE" id="PS52002"/>
    </source>
</evidence>
<dbReference type="GO" id="GO:0000398">
    <property type="term" value="P:mRNA splicing, via spliceosome"/>
    <property type="evidence" value="ECO:0007669"/>
    <property type="project" value="TreeGrafter"/>
</dbReference>
<dbReference type="GO" id="GO:0005687">
    <property type="term" value="C:U4 snRNP"/>
    <property type="evidence" value="ECO:0007669"/>
    <property type="project" value="TreeGrafter"/>
</dbReference>
<feature type="domain" description="Sm" evidence="11">
    <location>
        <begin position="3"/>
        <end position="87"/>
    </location>
</feature>
<evidence type="ECO:0000256" key="3">
    <source>
        <dbReference type="ARBA" id="ARBA00009123"/>
    </source>
</evidence>
<accession>A0A177ATY9</accession>
<proteinExistence type="inferred from homology"/>
<dbReference type="SUPFAM" id="SSF50182">
    <property type="entry name" value="Sm-like ribonucleoproteins"/>
    <property type="match status" value="1"/>
</dbReference>
<dbReference type="GO" id="GO:0005685">
    <property type="term" value="C:U1 snRNP"/>
    <property type="evidence" value="ECO:0007669"/>
    <property type="project" value="TreeGrafter"/>
</dbReference>
<protein>
    <recommendedName>
        <fullName evidence="10">Sm protein B</fullName>
    </recommendedName>
</protein>
<comment type="similarity">
    <text evidence="3">Belongs to the snRNP SmB/SmN family.</text>
</comment>